<reference evidence="1" key="1">
    <citation type="journal article" date="2021" name="Proc. Natl. Acad. Sci. U.S.A.">
        <title>Three genomes in the algal genus Volvox reveal the fate of a haploid sex-determining region after a transition to homothallism.</title>
        <authorList>
            <person name="Yamamoto K."/>
            <person name="Hamaji T."/>
            <person name="Kawai-Toyooka H."/>
            <person name="Matsuzaki R."/>
            <person name="Takahashi F."/>
            <person name="Nishimura Y."/>
            <person name="Kawachi M."/>
            <person name="Noguchi H."/>
            <person name="Minakuchi Y."/>
            <person name="Umen J.G."/>
            <person name="Toyoda A."/>
            <person name="Nozaki H."/>
        </authorList>
    </citation>
    <scope>NUCLEOTIDE SEQUENCE</scope>
    <source>
        <strain evidence="1">NIES-3786</strain>
    </source>
</reference>
<accession>A0A8J4C8E2</accession>
<evidence type="ECO:0000313" key="2">
    <source>
        <dbReference type="Proteomes" id="UP000747110"/>
    </source>
</evidence>
<sequence>TLRDLVHASEDQVITSRLIGSFVIEQLDARMMGAYHAGSGGASVLLAALAAGLDKITAELQAESYFRPEHRKYHEAYEDRLDAPWSGSRTLVTLFQVGAVSRFGNADPHPHCLAVGEPPAARLWLAAAPVEPDTAAGATTWTEVAERSSEMILRPLKTAAGGSAAAVQRLHEELSAIQDDPEAMGPLDLRLSTSRMRVKLLWRLEWDRMRMGRLR</sequence>
<dbReference type="Proteomes" id="UP000747110">
    <property type="component" value="Unassembled WGS sequence"/>
</dbReference>
<proteinExistence type="predicted"/>
<protein>
    <submittedName>
        <fullName evidence="1">Uncharacterized protein</fullName>
    </submittedName>
</protein>
<organism evidence="1 2">
    <name type="scientific">Volvox reticuliferus</name>
    <dbReference type="NCBI Taxonomy" id="1737510"/>
    <lineage>
        <taxon>Eukaryota</taxon>
        <taxon>Viridiplantae</taxon>
        <taxon>Chlorophyta</taxon>
        <taxon>core chlorophytes</taxon>
        <taxon>Chlorophyceae</taxon>
        <taxon>CS clade</taxon>
        <taxon>Chlamydomonadales</taxon>
        <taxon>Volvocaceae</taxon>
        <taxon>Volvox</taxon>
    </lineage>
</organism>
<dbReference type="AlphaFoldDB" id="A0A8J4C8E2"/>
<keyword evidence="2" id="KW-1185">Reference proteome</keyword>
<dbReference type="EMBL" id="BNCP01000009">
    <property type="protein sequence ID" value="GIL76717.1"/>
    <property type="molecule type" value="Genomic_DNA"/>
</dbReference>
<name>A0A8J4C8E2_9CHLO</name>
<comment type="caution">
    <text evidence="1">The sequence shown here is derived from an EMBL/GenBank/DDBJ whole genome shotgun (WGS) entry which is preliminary data.</text>
</comment>
<gene>
    <name evidence="1" type="ORF">Vretifemale_6314</name>
</gene>
<evidence type="ECO:0000313" key="1">
    <source>
        <dbReference type="EMBL" id="GIL76717.1"/>
    </source>
</evidence>
<feature type="non-terminal residue" evidence="1">
    <location>
        <position position="1"/>
    </location>
</feature>